<keyword evidence="5" id="KW-0677">Repeat</keyword>
<feature type="region of interest" description="Disordered" evidence="9">
    <location>
        <begin position="79"/>
        <end position="109"/>
    </location>
</feature>
<comment type="caution">
    <text evidence="12">The sequence shown here is derived from an EMBL/GenBank/DDBJ whole genome shotgun (WGS) entry which is preliminary data.</text>
</comment>
<keyword evidence="8" id="KW-0325">Glycoprotein</keyword>
<evidence type="ECO:0000313" key="12">
    <source>
        <dbReference type="EMBL" id="KAF5941422.1"/>
    </source>
</evidence>
<dbReference type="Gene3D" id="3.40.50.300">
    <property type="entry name" value="P-loop containing nucleotide triphosphate hydrolases"/>
    <property type="match status" value="2"/>
</dbReference>
<dbReference type="InterPro" id="IPR039421">
    <property type="entry name" value="Type_1_exporter"/>
</dbReference>
<sequence>MSGGQKQRITIARAILKDPRILLLDEATSALDAKSERTAQEALDRVMINRATIIVAHRLGTVKHADMIADEPEIILDSRRHSSQQRSSLRSLSQNPSGSHSSSPVSFPVPTATDILETTTAEPTTPASATLQAVPLRCLAYLSKPVLLIGSIDSVILGLVMTLFGVLLANIIKIFYEPAHELRKDSKFWASIAISARLSGHANLVKNLVEDALALIFQNAATAIAGLVFFGLTMTTVDISQSGAVAPDFNKAKIATASATSALDTESEKLVHYALDRVMVDRTTVVVAHRLSTIKNEDLIAVIKNGVIAEKGKHDALINVKDGIYASFVPLHTILADRCYLTINTVTGRICLKNRVSHTRLDLFIIHSVR</sequence>
<evidence type="ECO:0000256" key="8">
    <source>
        <dbReference type="ARBA" id="ARBA00023180"/>
    </source>
</evidence>
<evidence type="ECO:0000256" key="5">
    <source>
        <dbReference type="ARBA" id="ARBA00022737"/>
    </source>
</evidence>
<keyword evidence="3" id="KW-0813">Transport</keyword>
<dbReference type="GO" id="GO:0005524">
    <property type="term" value="F:ATP binding"/>
    <property type="evidence" value="ECO:0007669"/>
    <property type="project" value="InterPro"/>
</dbReference>
<evidence type="ECO:0000256" key="6">
    <source>
        <dbReference type="ARBA" id="ARBA00022989"/>
    </source>
</evidence>
<dbReference type="GO" id="GO:0016887">
    <property type="term" value="F:ATP hydrolysis activity"/>
    <property type="evidence" value="ECO:0007669"/>
    <property type="project" value="InterPro"/>
</dbReference>
<dbReference type="Pfam" id="PF00005">
    <property type="entry name" value="ABC_tran"/>
    <property type="match status" value="1"/>
</dbReference>
<keyword evidence="7 10" id="KW-0472">Membrane</keyword>
<dbReference type="EMBL" id="JACBKZ010000009">
    <property type="protein sequence ID" value="KAF5941422.1"/>
    <property type="molecule type" value="Genomic_DNA"/>
</dbReference>
<evidence type="ECO:0000256" key="10">
    <source>
        <dbReference type="SAM" id="Phobius"/>
    </source>
</evidence>
<dbReference type="InterPro" id="IPR036640">
    <property type="entry name" value="ABC1_TM_sf"/>
</dbReference>
<evidence type="ECO:0000256" key="4">
    <source>
        <dbReference type="ARBA" id="ARBA00022692"/>
    </source>
</evidence>
<dbReference type="GO" id="GO:0005743">
    <property type="term" value="C:mitochondrial inner membrane"/>
    <property type="evidence" value="ECO:0007669"/>
    <property type="project" value="TreeGrafter"/>
</dbReference>
<reference evidence="13" key="1">
    <citation type="journal article" date="2020" name="Nat. Commun.">
        <title>Genome assembly of wild tea tree DASZ reveals pedigree and selection history of tea varieties.</title>
        <authorList>
            <person name="Zhang W."/>
            <person name="Zhang Y."/>
            <person name="Qiu H."/>
            <person name="Guo Y."/>
            <person name="Wan H."/>
            <person name="Zhang X."/>
            <person name="Scossa F."/>
            <person name="Alseekh S."/>
            <person name="Zhang Q."/>
            <person name="Wang P."/>
            <person name="Xu L."/>
            <person name="Schmidt M.H."/>
            <person name="Jia X."/>
            <person name="Li D."/>
            <person name="Zhu A."/>
            <person name="Guo F."/>
            <person name="Chen W."/>
            <person name="Ni D."/>
            <person name="Usadel B."/>
            <person name="Fernie A.R."/>
            <person name="Wen W."/>
        </authorList>
    </citation>
    <scope>NUCLEOTIDE SEQUENCE [LARGE SCALE GENOMIC DNA]</scope>
    <source>
        <strain evidence="13">cv. G240</strain>
    </source>
</reference>
<keyword evidence="4 10" id="KW-0812">Transmembrane</keyword>
<reference evidence="12 13" key="2">
    <citation type="submission" date="2020-07" db="EMBL/GenBank/DDBJ databases">
        <title>Genome assembly of wild tea tree DASZ reveals pedigree and selection history of tea varieties.</title>
        <authorList>
            <person name="Zhang W."/>
        </authorList>
    </citation>
    <scope>NUCLEOTIDE SEQUENCE [LARGE SCALE GENOMIC DNA]</scope>
    <source>
        <strain evidence="13">cv. G240</strain>
        <tissue evidence="12">Leaf</tissue>
    </source>
</reference>
<keyword evidence="6 10" id="KW-1133">Transmembrane helix</keyword>
<feature type="transmembrane region" description="Helical" evidence="10">
    <location>
        <begin position="146"/>
        <end position="176"/>
    </location>
</feature>
<proteinExistence type="inferred from homology"/>
<evidence type="ECO:0000256" key="3">
    <source>
        <dbReference type="ARBA" id="ARBA00022448"/>
    </source>
</evidence>
<dbReference type="PANTHER" id="PTHR43394">
    <property type="entry name" value="ATP-DEPENDENT PERMEASE MDL1, MITOCHONDRIAL"/>
    <property type="match status" value="1"/>
</dbReference>
<evidence type="ECO:0000313" key="13">
    <source>
        <dbReference type="Proteomes" id="UP000593564"/>
    </source>
</evidence>
<comment type="similarity">
    <text evidence="2">Belongs to the ABC transporter superfamily. ABCB family. Multidrug resistance exporter (TC 3.A.1.201) subfamily.</text>
</comment>
<dbReference type="InterPro" id="IPR027417">
    <property type="entry name" value="P-loop_NTPase"/>
</dbReference>
<name>A0A7J7GKS5_CAMSI</name>
<dbReference type="PANTHER" id="PTHR43394:SF16">
    <property type="entry name" value="ABC TRANSPORTER B FAMILY MEMBER 4-LIKE ISOFORM X1"/>
    <property type="match status" value="1"/>
</dbReference>
<evidence type="ECO:0000256" key="1">
    <source>
        <dbReference type="ARBA" id="ARBA00004141"/>
    </source>
</evidence>
<keyword evidence="13" id="KW-1185">Reference proteome</keyword>
<gene>
    <name evidence="12" type="ORF">HYC85_019064</name>
</gene>
<dbReference type="GO" id="GO:0015421">
    <property type="term" value="F:ABC-type oligopeptide transporter activity"/>
    <property type="evidence" value="ECO:0007669"/>
    <property type="project" value="TreeGrafter"/>
</dbReference>
<dbReference type="InterPro" id="IPR003439">
    <property type="entry name" value="ABC_transporter-like_ATP-bd"/>
</dbReference>
<protein>
    <recommendedName>
        <fullName evidence="11">ABC transporter domain-containing protein</fullName>
    </recommendedName>
</protein>
<comment type="subcellular location">
    <subcellularLocation>
        <location evidence="1">Membrane</location>
        <topology evidence="1">Multi-pass membrane protein</topology>
    </subcellularLocation>
</comment>
<dbReference type="AlphaFoldDB" id="A0A7J7GKS5"/>
<feature type="transmembrane region" description="Helical" evidence="10">
    <location>
        <begin position="212"/>
        <end position="232"/>
    </location>
</feature>
<evidence type="ECO:0000256" key="2">
    <source>
        <dbReference type="ARBA" id="ARBA00007577"/>
    </source>
</evidence>
<dbReference type="Gene3D" id="1.20.1560.10">
    <property type="entry name" value="ABC transporter type 1, transmembrane domain"/>
    <property type="match status" value="1"/>
</dbReference>
<evidence type="ECO:0000259" key="11">
    <source>
        <dbReference type="Pfam" id="PF00005"/>
    </source>
</evidence>
<organism evidence="12 13">
    <name type="scientific">Camellia sinensis</name>
    <name type="common">Tea plant</name>
    <name type="synonym">Thea sinensis</name>
    <dbReference type="NCBI Taxonomy" id="4442"/>
    <lineage>
        <taxon>Eukaryota</taxon>
        <taxon>Viridiplantae</taxon>
        <taxon>Streptophyta</taxon>
        <taxon>Embryophyta</taxon>
        <taxon>Tracheophyta</taxon>
        <taxon>Spermatophyta</taxon>
        <taxon>Magnoliopsida</taxon>
        <taxon>eudicotyledons</taxon>
        <taxon>Gunneridae</taxon>
        <taxon>Pentapetalae</taxon>
        <taxon>asterids</taxon>
        <taxon>Ericales</taxon>
        <taxon>Theaceae</taxon>
        <taxon>Camellia</taxon>
    </lineage>
</organism>
<evidence type="ECO:0000256" key="9">
    <source>
        <dbReference type="SAM" id="MobiDB-lite"/>
    </source>
</evidence>
<accession>A0A7J7GKS5</accession>
<dbReference type="Proteomes" id="UP000593564">
    <property type="component" value="Unassembled WGS sequence"/>
</dbReference>
<feature type="compositionally biased region" description="Low complexity" evidence="9">
    <location>
        <begin position="84"/>
        <end position="109"/>
    </location>
</feature>
<dbReference type="SUPFAM" id="SSF52540">
    <property type="entry name" value="P-loop containing nucleoside triphosphate hydrolases"/>
    <property type="match status" value="2"/>
</dbReference>
<evidence type="ECO:0000256" key="7">
    <source>
        <dbReference type="ARBA" id="ARBA00023136"/>
    </source>
</evidence>
<dbReference type="GO" id="GO:0090374">
    <property type="term" value="P:oligopeptide export from mitochondrion"/>
    <property type="evidence" value="ECO:0007669"/>
    <property type="project" value="TreeGrafter"/>
</dbReference>
<feature type="domain" description="ABC transporter" evidence="11">
    <location>
        <begin position="1"/>
        <end position="29"/>
    </location>
</feature>